<dbReference type="InterPro" id="IPR041633">
    <property type="entry name" value="Polbeta"/>
</dbReference>
<name>A0ABY9WM18_9BACT</name>
<dbReference type="NCBIfam" id="NF010309">
    <property type="entry name" value="PRK13746.1"/>
    <property type="match status" value="1"/>
</dbReference>
<protein>
    <submittedName>
        <fullName evidence="6">DUF4111 domain-containing protein</fullName>
    </submittedName>
</protein>
<evidence type="ECO:0000256" key="1">
    <source>
        <dbReference type="ARBA" id="ARBA00022679"/>
    </source>
</evidence>
<organism evidence="6 7">
    <name type="scientific">Archangium minus</name>
    <dbReference type="NCBI Taxonomy" id="83450"/>
    <lineage>
        <taxon>Bacteria</taxon>
        <taxon>Pseudomonadati</taxon>
        <taxon>Myxococcota</taxon>
        <taxon>Myxococcia</taxon>
        <taxon>Myxococcales</taxon>
        <taxon>Cystobacterineae</taxon>
        <taxon>Archangiaceae</taxon>
        <taxon>Archangium</taxon>
    </lineage>
</organism>
<feature type="domain" description="Polymerase beta nucleotidyltransferase" evidence="5">
    <location>
        <begin position="28"/>
        <end position="71"/>
    </location>
</feature>
<comment type="catalytic activity">
    <reaction evidence="3">
        <text>spectinomycin + ATP = 9-O-adenylylspectinomycin + diphosphate</text>
        <dbReference type="Rhea" id="RHEA:63228"/>
        <dbReference type="ChEBI" id="CHEBI:30616"/>
        <dbReference type="ChEBI" id="CHEBI:33019"/>
        <dbReference type="ChEBI" id="CHEBI:146260"/>
        <dbReference type="ChEBI" id="CHEBI:146261"/>
    </reaction>
</comment>
<dbReference type="PIRSF" id="PIRSF000819">
    <property type="entry name" value="Streptomycin_3-adenylyltransf"/>
    <property type="match status" value="1"/>
</dbReference>
<keyword evidence="2" id="KW-0046">Antibiotic resistance</keyword>
<dbReference type="EMBL" id="CP043494">
    <property type="protein sequence ID" value="WNG44852.1"/>
    <property type="molecule type" value="Genomic_DNA"/>
</dbReference>
<dbReference type="InterPro" id="IPR043519">
    <property type="entry name" value="NT_sf"/>
</dbReference>
<dbReference type="SUPFAM" id="SSF81301">
    <property type="entry name" value="Nucleotidyltransferase"/>
    <property type="match status" value="1"/>
</dbReference>
<dbReference type="Pfam" id="PF18765">
    <property type="entry name" value="Polbeta"/>
    <property type="match status" value="1"/>
</dbReference>
<evidence type="ECO:0000256" key="3">
    <source>
        <dbReference type="ARBA" id="ARBA00047831"/>
    </source>
</evidence>
<feature type="domain" description="Adenylyltransferase AadA C-terminal" evidence="4">
    <location>
        <begin position="152"/>
        <end position="254"/>
    </location>
</feature>
<keyword evidence="1" id="KW-0808">Transferase</keyword>
<reference evidence="6 7" key="1">
    <citation type="submission" date="2019-08" db="EMBL/GenBank/DDBJ databases">
        <title>Archangium and Cystobacter genomes.</title>
        <authorList>
            <person name="Chen I.-C.K."/>
            <person name="Wielgoss S."/>
        </authorList>
    </citation>
    <scope>NUCLEOTIDE SEQUENCE [LARGE SCALE GENOMIC DNA]</scope>
    <source>
        <strain evidence="6 7">Cbm 6</strain>
    </source>
</reference>
<sequence>MNTALDTASRAQVSRVENMLTRLLGDDLIGMYLFGSAMNGGLRPKSDIDILLAVKQPIADDRRVRLVEHLLALSDDPKRGDRARPLEVTAVVIDDVKPWRYPARRDLQFGEWLRDELVAKRIPPPTFDPDLAILLAMLRQHNVALLGPPAAELFDPIPTADLNRALAETTAQWTSEDTWKGDERNILLALARIWVTRTTGAIFPKDVAATWALERLPLKHRPALELARAAYLGECEDDWTNRTEEVEACIRHMKGAIEATA</sequence>
<evidence type="ECO:0000256" key="2">
    <source>
        <dbReference type="ARBA" id="ARBA00023251"/>
    </source>
</evidence>
<dbReference type="Gene3D" id="3.30.460.10">
    <property type="entry name" value="Beta Polymerase, domain 2"/>
    <property type="match status" value="1"/>
</dbReference>
<dbReference type="CDD" id="cd05403">
    <property type="entry name" value="NT_KNTase_like"/>
    <property type="match status" value="1"/>
</dbReference>
<dbReference type="InterPro" id="IPR025184">
    <property type="entry name" value="AadA_C"/>
</dbReference>
<evidence type="ECO:0000313" key="7">
    <source>
        <dbReference type="Proteomes" id="UP001611383"/>
    </source>
</evidence>
<dbReference type="Proteomes" id="UP001611383">
    <property type="component" value="Chromosome"/>
</dbReference>
<dbReference type="Pfam" id="PF13427">
    <property type="entry name" value="AadA_C"/>
    <property type="match status" value="1"/>
</dbReference>
<keyword evidence="7" id="KW-1185">Reference proteome</keyword>
<dbReference type="RefSeq" id="WP_395818495.1">
    <property type="nucleotide sequence ID" value="NZ_CP043494.1"/>
</dbReference>
<evidence type="ECO:0000313" key="6">
    <source>
        <dbReference type="EMBL" id="WNG44852.1"/>
    </source>
</evidence>
<gene>
    <name evidence="6" type="ORF">F0U60_12670</name>
</gene>
<accession>A0ABY9WM18</accession>
<evidence type="ECO:0000259" key="4">
    <source>
        <dbReference type="Pfam" id="PF13427"/>
    </source>
</evidence>
<proteinExistence type="predicted"/>
<evidence type="ECO:0000259" key="5">
    <source>
        <dbReference type="Pfam" id="PF18765"/>
    </source>
</evidence>
<dbReference type="InterPro" id="IPR024172">
    <property type="entry name" value="AadA/Aad9"/>
</dbReference>